<dbReference type="Pfam" id="PF01300">
    <property type="entry name" value="Sua5_yciO_yrdC"/>
    <property type="match status" value="1"/>
</dbReference>
<evidence type="ECO:0000256" key="3">
    <source>
        <dbReference type="ARBA" id="ARBA00012584"/>
    </source>
</evidence>
<evidence type="ECO:0000256" key="8">
    <source>
        <dbReference type="ARBA" id="ARBA00022695"/>
    </source>
</evidence>
<dbReference type="InterPro" id="IPR005145">
    <property type="entry name" value="Sua5_C"/>
</dbReference>
<feature type="binding site" evidence="14">
    <location>
        <position position="197"/>
    </location>
    <ligand>
        <name>L-threonine</name>
        <dbReference type="ChEBI" id="CHEBI:57926"/>
    </ligand>
</feature>
<organism evidence="16 17">
    <name type="scientific">Ferroacidibacillus organovorans</name>
    <dbReference type="NCBI Taxonomy" id="1765683"/>
    <lineage>
        <taxon>Bacteria</taxon>
        <taxon>Bacillati</taxon>
        <taxon>Bacillota</taxon>
        <taxon>Bacilli</taxon>
        <taxon>Bacillales</taxon>
        <taxon>Alicyclobacillaceae</taxon>
        <taxon>Ferroacidibacillus</taxon>
    </lineage>
</organism>
<keyword evidence="10 13" id="KW-0067">ATP-binding</keyword>
<feature type="binding site" evidence="14">
    <location>
        <position position="74"/>
    </location>
    <ligand>
        <name>ATP</name>
        <dbReference type="ChEBI" id="CHEBI:30616"/>
    </ligand>
</feature>
<dbReference type="PIRSF" id="PIRSF004930">
    <property type="entry name" value="Tln_factor_SUA5"/>
    <property type="match status" value="1"/>
</dbReference>
<evidence type="ECO:0000256" key="4">
    <source>
        <dbReference type="ARBA" id="ARBA00015492"/>
    </source>
</evidence>
<evidence type="ECO:0000313" key="17">
    <source>
        <dbReference type="Proteomes" id="UP000053557"/>
    </source>
</evidence>
<protein>
    <recommendedName>
        <fullName evidence="4 13">Threonylcarbamoyl-AMP synthase</fullName>
        <shortName evidence="13">TC-AMP synthase</shortName>
        <ecNumber evidence="3 13">2.7.7.87</ecNumber>
    </recommendedName>
    <alternativeName>
        <fullName evidence="11 13">L-threonylcarbamoyladenylate synthase</fullName>
    </alternativeName>
</protein>
<reference evidence="16 17" key="1">
    <citation type="submission" date="2015-12" db="EMBL/GenBank/DDBJ databases">
        <title>Draft genome sequence of Acidibacillus ferrooxidans ITV001, isolated from a chalcopyrite acid mine drainage site in Brazil.</title>
        <authorList>
            <person name="Dall'Agnol H."/>
            <person name="Nancucheo I."/>
            <person name="Johnson B."/>
            <person name="Oliveira R."/>
            <person name="Leite L."/>
            <person name="Pylro V."/>
            <person name="Nunes G.L."/>
            <person name="Tzotzos G."/>
            <person name="Fernandes G.R."/>
            <person name="Dutra J."/>
            <person name="Orellana S.C."/>
            <person name="Oliveira G."/>
        </authorList>
    </citation>
    <scope>NUCLEOTIDE SEQUENCE [LARGE SCALE GENOMIC DNA]</scope>
    <source>
        <strain evidence="17">ITV01</strain>
    </source>
</reference>
<dbReference type="InterPro" id="IPR006070">
    <property type="entry name" value="Sua5-like_dom"/>
</dbReference>
<evidence type="ECO:0000256" key="7">
    <source>
        <dbReference type="ARBA" id="ARBA00022694"/>
    </source>
</evidence>
<keyword evidence="7 13" id="KW-0819">tRNA processing</keyword>
<comment type="catalytic activity">
    <reaction evidence="12 13">
        <text>L-threonine + hydrogencarbonate + ATP = L-threonylcarbamoyladenylate + diphosphate + H2O</text>
        <dbReference type="Rhea" id="RHEA:36407"/>
        <dbReference type="ChEBI" id="CHEBI:15377"/>
        <dbReference type="ChEBI" id="CHEBI:17544"/>
        <dbReference type="ChEBI" id="CHEBI:30616"/>
        <dbReference type="ChEBI" id="CHEBI:33019"/>
        <dbReference type="ChEBI" id="CHEBI:57926"/>
        <dbReference type="ChEBI" id="CHEBI:73682"/>
        <dbReference type="EC" id="2.7.7.87"/>
    </reaction>
</comment>
<dbReference type="InterPro" id="IPR038385">
    <property type="entry name" value="Sua5/YwlC_C"/>
</dbReference>
<evidence type="ECO:0000256" key="6">
    <source>
        <dbReference type="ARBA" id="ARBA00022679"/>
    </source>
</evidence>
<dbReference type="GO" id="GO:0061710">
    <property type="term" value="F:L-threonylcarbamoyladenylate synthase"/>
    <property type="evidence" value="ECO:0007669"/>
    <property type="project" value="UniProtKB-EC"/>
</dbReference>
<dbReference type="Proteomes" id="UP000053557">
    <property type="component" value="Unassembled WGS sequence"/>
</dbReference>
<dbReference type="GO" id="GO:0008033">
    <property type="term" value="P:tRNA processing"/>
    <property type="evidence" value="ECO:0007669"/>
    <property type="project" value="UniProtKB-KW"/>
</dbReference>
<comment type="subcellular location">
    <subcellularLocation>
        <location evidence="1 13">Cytoplasm</location>
    </subcellularLocation>
</comment>
<dbReference type="PANTHER" id="PTHR17490:SF16">
    <property type="entry name" value="THREONYLCARBAMOYL-AMP SYNTHASE"/>
    <property type="match status" value="1"/>
</dbReference>
<keyword evidence="5 13" id="KW-0963">Cytoplasm</keyword>
<evidence type="ECO:0000256" key="2">
    <source>
        <dbReference type="ARBA" id="ARBA00007663"/>
    </source>
</evidence>
<sequence>METKYWKLEYGLDGDGALARHAEINAQNARMIRDAGALLNAGQLVAFPTETVYGLGANAFDSDAVAAIFKAKGRPSDNPLIVHIADYEMLDVLTFTPPALAQTLMEHFWPGPLTVVLPVRAAVPSVVTAGLDTVAVRMPDHAIARALIRAANLPLAAPSANRSGKPSPTRASHVAEDLNGKIAGILDGGPCTIGIESTVVRVLDQTVHILRPGMISVSQMARVLAPDVTIVDESTRVLQTITAPRSPGQKYRHYAPQGDLQVFVAKDLAISRARIEKAIEEDQVHGKRTAALMLTDGAENATYRVELGSPDHLETYAFHLYDALRACDRLSIDCIYAQGVTHSDRSSGIMNRLIKAAGGRVEELDSDD</sequence>
<feature type="binding site" evidence="14">
    <location>
        <position position="167"/>
    </location>
    <ligand>
        <name>ATP</name>
        <dbReference type="ChEBI" id="CHEBI:30616"/>
    </ligand>
</feature>
<gene>
    <name evidence="16" type="ORF">ATW55_14185</name>
</gene>
<feature type="binding site" evidence="14">
    <location>
        <position position="157"/>
    </location>
    <ligand>
        <name>L-threonine</name>
        <dbReference type="ChEBI" id="CHEBI:57926"/>
    </ligand>
</feature>
<keyword evidence="6 13" id="KW-0808">Transferase</keyword>
<feature type="binding site" evidence="14">
    <location>
        <position position="137"/>
    </location>
    <ligand>
        <name>L-threonine</name>
        <dbReference type="ChEBI" id="CHEBI:57926"/>
    </ligand>
</feature>
<comment type="similarity">
    <text evidence="2 13">Belongs to the SUA5 family.</text>
</comment>
<dbReference type="RefSeq" id="WP_067717994.1">
    <property type="nucleotide sequence ID" value="NZ_LPVJ01000054.1"/>
</dbReference>
<dbReference type="PANTHER" id="PTHR17490">
    <property type="entry name" value="SUA5"/>
    <property type="match status" value="1"/>
</dbReference>
<dbReference type="GO" id="GO:0005524">
    <property type="term" value="F:ATP binding"/>
    <property type="evidence" value="ECO:0007669"/>
    <property type="project" value="UniProtKB-UniRule"/>
</dbReference>
<dbReference type="InterPro" id="IPR050156">
    <property type="entry name" value="TC-AMP_synthase_SUA5"/>
</dbReference>
<name>A0A101XPQ8_9BACL</name>
<feature type="binding site" evidence="14">
    <location>
        <position position="159"/>
    </location>
    <ligand>
        <name>ATP</name>
        <dbReference type="ChEBI" id="CHEBI:30616"/>
    </ligand>
</feature>
<comment type="caution">
    <text evidence="16">The sequence shown here is derived from an EMBL/GenBank/DDBJ whole genome shotgun (WGS) entry which is preliminary data.</text>
</comment>
<evidence type="ECO:0000256" key="1">
    <source>
        <dbReference type="ARBA" id="ARBA00004496"/>
    </source>
</evidence>
<evidence type="ECO:0000256" key="12">
    <source>
        <dbReference type="ARBA" id="ARBA00048366"/>
    </source>
</evidence>
<feature type="binding site" evidence="14">
    <location>
        <position position="83"/>
    </location>
    <ligand>
        <name>L-threonine</name>
        <dbReference type="ChEBI" id="CHEBI:57926"/>
    </ligand>
</feature>
<feature type="binding site" evidence="14">
    <location>
        <position position="51"/>
    </location>
    <ligand>
        <name>L-threonine</name>
        <dbReference type="ChEBI" id="CHEBI:57926"/>
    </ligand>
</feature>
<evidence type="ECO:0000256" key="13">
    <source>
        <dbReference type="PIRNR" id="PIRNR004930"/>
    </source>
</evidence>
<dbReference type="GO" id="GO:0000049">
    <property type="term" value="F:tRNA binding"/>
    <property type="evidence" value="ECO:0007669"/>
    <property type="project" value="TreeGrafter"/>
</dbReference>
<keyword evidence="9 13" id="KW-0547">Nucleotide-binding</keyword>
<dbReference type="FunFam" id="3.90.870.10:FF:000008">
    <property type="entry name" value="Threonylcarbamoyl-AMP synthase"/>
    <property type="match status" value="1"/>
</dbReference>
<dbReference type="SUPFAM" id="SSF55821">
    <property type="entry name" value="YrdC/RibB"/>
    <property type="match status" value="1"/>
</dbReference>
<feature type="binding site" evidence="14">
    <location>
        <position position="254"/>
    </location>
    <ligand>
        <name>ATP</name>
        <dbReference type="ChEBI" id="CHEBI:30616"/>
    </ligand>
</feature>
<evidence type="ECO:0000256" key="11">
    <source>
        <dbReference type="ARBA" id="ARBA00029774"/>
    </source>
</evidence>
<dbReference type="Gene3D" id="3.90.870.10">
    <property type="entry name" value="DHBP synthase"/>
    <property type="match status" value="1"/>
</dbReference>
<dbReference type="AlphaFoldDB" id="A0A101XPQ8"/>
<accession>A0A101XPQ8</accession>
<feature type="binding site" evidence="14">
    <location>
        <position position="211"/>
    </location>
    <ligand>
        <name>ATP</name>
        <dbReference type="ChEBI" id="CHEBI:30616"/>
    </ligand>
</feature>
<dbReference type="InterPro" id="IPR010923">
    <property type="entry name" value="T(6)A37_SUA5"/>
</dbReference>
<dbReference type="GO" id="GO:0005737">
    <property type="term" value="C:cytoplasm"/>
    <property type="evidence" value="ECO:0007669"/>
    <property type="project" value="UniProtKB-SubCell"/>
</dbReference>
<dbReference type="GO" id="GO:0006450">
    <property type="term" value="P:regulation of translational fidelity"/>
    <property type="evidence" value="ECO:0007669"/>
    <property type="project" value="TreeGrafter"/>
</dbReference>
<evidence type="ECO:0000259" key="15">
    <source>
        <dbReference type="PROSITE" id="PS51163"/>
    </source>
</evidence>
<feature type="binding site" evidence="14">
    <location>
        <position position="78"/>
    </location>
    <ligand>
        <name>ATP</name>
        <dbReference type="ChEBI" id="CHEBI:30616"/>
    </ligand>
</feature>
<keyword evidence="17" id="KW-1185">Reference proteome</keyword>
<evidence type="ECO:0000256" key="5">
    <source>
        <dbReference type="ARBA" id="ARBA00022490"/>
    </source>
</evidence>
<dbReference type="InterPro" id="IPR017945">
    <property type="entry name" value="DHBP_synth_RibB-like_a/b_dom"/>
</dbReference>
<dbReference type="Pfam" id="PF03481">
    <property type="entry name" value="Sua5_C"/>
    <property type="match status" value="1"/>
</dbReference>
<keyword evidence="8 13" id="KW-0548">Nucleotidyltransferase</keyword>
<evidence type="ECO:0000256" key="10">
    <source>
        <dbReference type="ARBA" id="ARBA00022840"/>
    </source>
</evidence>
<dbReference type="EMBL" id="LPVJ01000054">
    <property type="protein sequence ID" value="KUO95277.1"/>
    <property type="molecule type" value="Genomic_DNA"/>
</dbReference>
<dbReference type="PROSITE" id="PS51163">
    <property type="entry name" value="YRDC"/>
    <property type="match status" value="1"/>
</dbReference>
<dbReference type="NCBIfam" id="TIGR00057">
    <property type="entry name" value="L-threonylcarbamoyladenylate synthase"/>
    <property type="match status" value="1"/>
</dbReference>
<proteinExistence type="inferred from homology"/>
<dbReference type="GO" id="GO:0003725">
    <property type="term" value="F:double-stranded RNA binding"/>
    <property type="evidence" value="ECO:0007669"/>
    <property type="project" value="UniProtKB-UniRule"/>
</dbReference>
<comment type="function">
    <text evidence="13">Required for the formation of a threonylcarbamoyl group on adenosine at position 37 (t(6)A37) in tRNAs that read codons beginning with adenine.</text>
</comment>
<dbReference type="Gene3D" id="3.40.50.11030">
    <property type="entry name" value="Threonylcarbamoyl-AMP synthase, C-terminal domain"/>
    <property type="match status" value="1"/>
</dbReference>
<dbReference type="EC" id="2.7.7.87" evidence="3 13"/>
<evidence type="ECO:0000313" key="16">
    <source>
        <dbReference type="EMBL" id="KUO95277.1"/>
    </source>
</evidence>
<evidence type="ECO:0000256" key="14">
    <source>
        <dbReference type="PIRSR" id="PIRSR004930-1"/>
    </source>
</evidence>
<feature type="domain" description="YrdC-like" evidence="15">
    <location>
        <begin position="29"/>
        <end position="215"/>
    </location>
</feature>
<feature type="binding site" evidence="14">
    <location>
        <position position="133"/>
    </location>
    <ligand>
        <name>ATP</name>
        <dbReference type="ChEBI" id="CHEBI:30616"/>
    </ligand>
</feature>
<evidence type="ECO:0000256" key="9">
    <source>
        <dbReference type="ARBA" id="ARBA00022741"/>
    </source>
</evidence>